<evidence type="ECO:0000313" key="8">
    <source>
        <dbReference type="Proteomes" id="UP000887568"/>
    </source>
</evidence>
<evidence type="ECO:0000256" key="2">
    <source>
        <dbReference type="ARBA" id="ARBA00022692"/>
    </source>
</evidence>
<keyword evidence="8" id="KW-1185">Reference proteome</keyword>
<dbReference type="RefSeq" id="XP_038050924.1">
    <property type="nucleotide sequence ID" value="XM_038194996.1"/>
</dbReference>
<protein>
    <recommendedName>
        <fullName evidence="5">Transmembrane protein 254</fullName>
    </recommendedName>
</protein>
<organism evidence="7 8">
    <name type="scientific">Patiria miniata</name>
    <name type="common">Bat star</name>
    <name type="synonym">Asterina miniata</name>
    <dbReference type="NCBI Taxonomy" id="46514"/>
    <lineage>
        <taxon>Eukaryota</taxon>
        <taxon>Metazoa</taxon>
        <taxon>Echinodermata</taxon>
        <taxon>Eleutherozoa</taxon>
        <taxon>Asterozoa</taxon>
        <taxon>Asteroidea</taxon>
        <taxon>Valvatacea</taxon>
        <taxon>Valvatida</taxon>
        <taxon>Asterinidae</taxon>
        <taxon>Patiria</taxon>
    </lineage>
</organism>
<comment type="subcellular location">
    <subcellularLocation>
        <location evidence="1">Membrane</location>
        <topology evidence="1">Multi-pass membrane protein</topology>
    </subcellularLocation>
</comment>
<dbReference type="EnsemblMetazoa" id="XM_038194996.1">
    <property type="protein sequence ID" value="XP_038050924.1"/>
    <property type="gene ID" value="LOC119724076"/>
</dbReference>
<evidence type="ECO:0000256" key="4">
    <source>
        <dbReference type="ARBA" id="ARBA00023136"/>
    </source>
</evidence>
<dbReference type="Pfam" id="PF14934">
    <property type="entry name" value="TMEM254"/>
    <property type="match status" value="1"/>
</dbReference>
<dbReference type="PANTHER" id="PTHR34104">
    <property type="entry name" value="TRANSMEMBRANE PROTEIN 254"/>
    <property type="match status" value="1"/>
</dbReference>
<feature type="transmembrane region" description="Helical" evidence="6">
    <location>
        <begin position="59"/>
        <end position="82"/>
    </location>
</feature>
<feature type="transmembrane region" description="Helical" evidence="6">
    <location>
        <begin position="20"/>
        <end position="39"/>
    </location>
</feature>
<dbReference type="GeneID" id="119724076"/>
<keyword evidence="2 6" id="KW-0812">Transmembrane</keyword>
<evidence type="ECO:0000313" key="7">
    <source>
        <dbReference type="EnsemblMetazoa" id="XP_038050924.1"/>
    </source>
</evidence>
<reference evidence="7" key="1">
    <citation type="submission" date="2022-11" db="UniProtKB">
        <authorList>
            <consortium name="EnsemblMetazoa"/>
        </authorList>
    </citation>
    <scope>IDENTIFICATION</scope>
</reference>
<accession>A0A913ZHQ2</accession>
<keyword evidence="4 6" id="KW-0472">Membrane</keyword>
<evidence type="ECO:0000256" key="3">
    <source>
        <dbReference type="ARBA" id="ARBA00022989"/>
    </source>
</evidence>
<dbReference type="InterPro" id="IPR028110">
    <property type="entry name" value="TMEM254"/>
</dbReference>
<dbReference type="PANTHER" id="PTHR34104:SF3">
    <property type="entry name" value="TRANSMEMBRANE PROTEIN 254"/>
    <property type="match status" value="1"/>
</dbReference>
<sequence length="123" mass="14182">MHNPNADYFKFPSLPWMINILGWFWYGTYFTVFAPHLIPVRWLGPAGTWITLTHTYYPFFGKFVLVSATSAHICEAFYSLYLCKKKGIMGQARVKWFLSTAIFGGASLYELVTFKPQLDVHAD</sequence>
<name>A0A913ZHQ2_PATMI</name>
<evidence type="ECO:0000256" key="5">
    <source>
        <dbReference type="ARBA" id="ARBA00034834"/>
    </source>
</evidence>
<dbReference type="AlphaFoldDB" id="A0A913ZHQ2"/>
<dbReference type="GO" id="GO:0016020">
    <property type="term" value="C:membrane"/>
    <property type="evidence" value="ECO:0007669"/>
    <property type="project" value="UniProtKB-SubCell"/>
</dbReference>
<dbReference type="Proteomes" id="UP000887568">
    <property type="component" value="Unplaced"/>
</dbReference>
<proteinExistence type="predicted"/>
<evidence type="ECO:0000256" key="1">
    <source>
        <dbReference type="ARBA" id="ARBA00004141"/>
    </source>
</evidence>
<keyword evidence="3 6" id="KW-1133">Transmembrane helix</keyword>
<dbReference type="OrthoDB" id="9984821at2759"/>
<evidence type="ECO:0000256" key="6">
    <source>
        <dbReference type="SAM" id="Phobius"/>
    </source>
</evidence>
<feature type="transmembrane region" description="Helical" evidence="6">
    <location>
        <begin position="94"/>
        <end position="112"/>
    </location>
</feature>